<accession>A0AAX1SH96</accession>
<evidence type="ECO:0000313" key="6">
    <source>
        <dbReference type="EMBL" id="NSJ51340.1"/>
    </source>
</evidence>
<dbReference type="RefSeq" id="WP_117560691.1">
    <property type="nucleotide sequence ID" value="NZ_BAABZL010000001.1"/>
</dbReference>
<feature type="domain" description="HTH hxlR-type" evidence="4">
    <location>
        <begin position="11"/>
        <end position="109"/>
    </location>
</feature>
<keyword evidence="1" id="KW-0805">Transcription regulation</keyword>
<protein>
    <submittedName>
        <fullName evidence="5">Helix-turn-helix transcriptional regulator</fullName>
    </submittedName>
</protein>
<dbReference type="InterPro" id="IPR036390">
    <property type="entry name" value="WH_DNA-bd_sf"/>
</dbReference>
<dbReference type="GO" id="GO:0003677">
    <property type="term" value="F:DNA binding"/>
    <property type="evidence" value="ECO:0007669"/>
    <property type="project" value="UniProtKB-KW"/>
</dbReference>
<dbReference type="SUPFAM" id="SSF46785">
    <property type="entry name" value="Winged helix' DNA-binding domain"/>
    <property type="match status" value="1"/>
</dbReference>
<evidence type="ECO:0000256" key="2">
    <source>
        <dbReference type="ARBA" id="ARBA00023125"/>
    </source>
</evidence>
<evidence type="ECO:0000259" key="4">
    <source>
        <dbReference type="PROSITE" id="PS51118"/>
    </source>
</evidence>
<comment type="caution">
    <text evidence="5">The sequence shown here is derived from an EMBL/GenBank/DDBJ whole genome shotgun (WGS) entry which is preliminary data.</text>
</comment>
<gene>
    <name evidence="6" type="ORF">G5B36_21885</name>
    <name evidence="5" type="ORF">L0N08_27080</name>
</gene>
<evidence type="ECO:0000256" key="1">
    <source>
        <dbReference type="ARBA" id="ARBA00023015"/>
    </source>
</evidence>
<dbReference type="AlphaFoldDB" id="A0AAX1SH96"/>
<dbReference type="InterPro" id="IPR036388">
    <property type="entry name" value="WH-like_DNA-bd_sf"/>
</dbReference>
<dbReference type="PANTHER" id="PTHR33204">
    <property type="entry name" value="TRANSCRIPTIONAL REGULATOR, MARR FAMILY"/>
    <property type="match status" value="1"/>
</dbReference>
<dbReference type="PANTHER" id="PTHR33204:SF29">
    <property type="entry name" value="TRANSCRIPTIONAL REGULATOR"/>
    <property type="match status" value="1"/>
</dbReference>
<evidence type="ECO:0000313" key="7">
    <source>
        <dbReference type="Proteomes" id="UP000669239"/>
    </source>
</evidence>
<keyword evidence="3" id="KW-0804">Transcription</keyword>
<dbReference type="Gene3D" id="1.10.10.10">
    <property type="entry name" value="Winged helix-like DNA-binding domain superfamily/Winged helix DNA-binding domain"/>
    <property type="match status" value="1"/>
</dbReference>
<dbReference type="PROSITE" id="PS51118">
    <property type="entry name" value="HTH_HXLR"/>
    <property type="match status" value="1"/>
</dbReference>
<reference evidence="6 7" key="1">
    <citation type="journal article" date="2020" name="Cell Host Microbe">
        <title>Functional and Genomic Variation between Human-Derived Isolates of Lachnospiraceae Reveals Inter- and Intra-Species Diversity.</title>
        <authorList>
            <person name="Sorbara M.T."/>
            <person name="Littmann E.R."/>
            <person name="Fontana E."/>
            <person name="Moody T.U."/>
            <person name="Kohout C.E."/>
            <person name="Gjonbalaj M."/>
            <person name="Eaton V."/>
            <person name="Seok R."/>
            <person name="Leiner I.M."/>
            <person name="Pamer E.G."/>
        </authorList>
    </citation>
    <scope>NUCLEOTIDE SEQUENCE [LARGE SCALE GENOMIC DNA]</scope>
    <source>
        <strain evidence="6 7">MSK.1.17</strain>
    </source>
</reference>
<dbReference type="InterPro" id="IPR002577">
    <property type="entry name" value="HTH_HxlR"/>
</dbReference>
<dbReference type="GeneID" id="97207528"/>
<proteinExistence type="predicted"/>
<dbReference type="EMBL" id="JAKNGE010000051">
    <property type="protein sequence ID" value="MCG4749081.1"/>
    <property type="molecule type" value="Genomic_DNA"/>
</dbReference>
<name>A0AAX1SH96_9FIRM</name>
<keyword evidence="7" id="KW-1185">Reference proteome</keyword>
<evidence type="ECO:0000313" key="8">
    <source>
        <dbReference type="Proteomes" id="UP001299608"/>
    </source>
</evidence>
<dbReference type="Proteomes" id="UP000669239">
    <property type="component" value="Unassembled WGS sequence"/>
</dbReference>
<dbReference type="Proteomes" id="UP001299608">
    <property type="component" value="Unassembled WGS sequence"/>
</dbReference>
<reference evidence="6" key="2">
    <citation type="submission" date="2020-02" db="EMBL/GenBank/DDBJ databases">
        <authorList>
            <person name="Littmann E."/>
            <person name="Sorbara M."/>
        </authorList>
    </citation>
    <scope>NUCLEOTIDE SEQUENCE</scope>
    <source>
        <strain evidence="6">MSK.1.17</strain>
    </source>
</reference>
<dbReference type="Pfam" id="PF01638">
    <property type="entry name" value="HxlR"/>
    <property type="match status" value="1"/>
</dbReference>
<sequence length="109" mass="12653">MRKEAVVPERCQTIAVMQRIIGGKWKLEILYYIGFENVHRFGGLRRHIGGISESSLTTQLRELEADGFIHRHDYKEIPPKVEYSLTELGKSFMPVMEYLKAWGEENLGK</sequence>
<reference evidence="5" key="3">
    <citation type="submission" date="2022-01" db="EMBL/GenBank/DDBJ databases">
        <title>Collection of gut derived symbiotic bacterial strains cultured from healthy donors.</title>
        <authorList>
            <person name="Lin H."/>
            <person name="Kohout C."/>
            <person name="Waligurski E."/>
            <person name="Pamer E.G."/>
        </authorList>
    </citation>
    <scope>NUCLEOTIDE SEQUENCE</scope>
    <source>
        <strain evidence="5">DFI.6.55</strain>
    </source>
</reference>
<evidence type="ECO:0000256" key="3">
    <source>
        <dbReference type="ARBA" id="ARBA00023163"/>
    </source>
</evidence>
<evidence type="ECO:0000313" key="5">
    <source>
        <dbReference type="EMBL" id="MCG4749081.1"/>
    </source>
</evidence>
<keyword evidence="2" id="KW-0238">DNA-binding</keyword>
<dbReference type="EMBL" id="JAAITT010000039">
    <property type="protein sequence ID" value="NSJ51340.1"/>
    <property type="molecule type" value="Genomic_DNA"/>
</dbReference>
<organism evidence="5 8">
    <name type="scientific">Enterocloster aldenensis</name>
    <dbReference type="NCBI Taxonomy" id="358742"/>
    <lineage>
        <taxon>Bacteria</taxon>
        <taxon>Bacillati</taxon>
        <taxon>Bacillota</taxon>
        <taxon>Clostridia</taxon>
        <taxon>Lachnospirales</taxon>
        <taxon>Lachnospiraceae</taxon>
        <taxon>Enterocloster</taxon>
    </lineage>
</organism>